<dbReference type="GO" id="GO:0005737">
    <property type="term" value="C:cytoplasm"/>
    <property type="evidence" value="ECO:0007669"/>
    <property type="project" value="UniProtKB-SubCell"/>
</dbReference>
<evidence type="ECO:0000256" key="1">
    <source>
        <dbReference type="ARBA" id="ARBA00004496"/>
    </source>
</evidence>
<evidence type="ECO:0000256" key="4">
    <source>
        <dbReference type="ARBA" id="ARBA00022448"/>
    </source>
</evidence>
<reference evidence="9" key="1">
    <citation type="submission" date="2021-04" db="EMBL/GenBank/DDBJ databases">
        <title>Sinoanaerobacter chloroacetimidivorans sp. nov., an obligate anaerobic bacterium isolated from anaerobic sludge.</title>
        <authorList>
            <person name="Bao Y."/>
        </authorList>
    </citation>
    <scope>NUCLEOTIDE SEQUENCE</scope>
    <source>
        <strain evidence="9">BAD-6</strain>
    </source>
</reference>
<protein>
    <recommendedName>
        <fullName evidence="7">Phosphate-specific transport system accessory protein PhoU</fullName>
    </recommendedName>
</protein>
<dbReference type="PIRSF" id="PIRSF003107">
    <property type="entry name" value="PhoU"/>
    <property type="match status" value="1"/>
</dbReference>
<evidence type="ECO:0000259" key="8">
    <source>
        <dbReference type="Pfam" id="PF01895"/>
    </source>
</evidence>
<sequence>MMAARPQMDHEISVITNELLDMTNLVEETIRNAIKSLAEKNSDLARQIIDGDEGIDDLEDKIKDKCLKFLATQQPLAGDLRYMISIMQMVRDLERIGDHCEDIAKYTLRFENETYIKELVDIPRMADMSARMVKNAIDAFVNKDLRLARKVWKADEEVDELFRNIYDELMGIVDQDAKKANQSVMFLFIAAHLERIADYATNICEETVFAMEGNYEME</sequence>
<comment type="similarity">
    <text evidence="2 7">Belongs to the PhoU family.</text>
</comment>
<dbReference type="GO" id="GO:0006817">
    <property type="term" value="P:phosphate ion transport"/>
    <property type="evidence" value="ECO:0007669"/>
    <property type="project" value="UniProtKB-KW"/>
</dbReference>
<proteinExistence type="inferred from homology"/>
<dbReference type="SUPFAM" id="SSF109755">
    <property type="entry name" value="PhoU-like"/>
    <property type="match status" value="1"/>
</dbReference>
<name>A0A8J7W1E3_9FIRM</name>
<evidence type="ECO:0000256" key="2">
    <source>
        <dbReference type="ARBA" id="ARBA00008107"/>
    </source>
</evidence>
<evidence type="ECO:0000256" key="7">
    <source>
        <dbReference type="PIRNR" id="PIRNR003107"/>
    </source>
</evidence>
<evidence type="ECO:0000313" key="10">
    <source>
        <dbReference type="Proteomes" id="UP000675664"/>
    </source>
</evidence>
<keyword evidence="6 7" id="KW-0592">Phosphate transport</keyword>
<dbReference type="GO" id="GO:0045936">
    <property type="term" value="P:negative regulation of phosphate metabolic process"/>
    <property type="evidence" value="ECO:0007669"/>
    <property type="project" value="InterPro"/>
</dbReference>
<dbReference type="Proteomes" id="UP000675664">
    <property type="component" value="Unassembled WGS sequence"/>
</dbReference>
<dbReference type="NCBIfam" id="TIGR02135">
    <property type="entry name" value="phoU_full"/>
    <property type="match status" value="1"/>
</dbReference>
<comment type="function">
    <text evidence="7">Plays a role in the regulation of phosphate uptake.</text>
</comment>
<dbReference type="Gene3D" id="1.20.58.220">
    <property type="entry name" value="Phosphate transport system protein phou homolog 2, domain 2"/>
    <property type="match status" value="1"/>
</dbReference>
<accession>A0A8J7W1E3</accession>
<keyword evidence="5 7" id="KW-0963">Cytoplasm</keyword>
<dbReference type="Pfam" id="PF01895">
    <property type="entry name" value="PhoU"/>
    <property type="match status" value="2"/>
</dbReference>
<organism evidence="9 10">
    <name type="scientific">Sinanaerobacter chloroacetimidivorans</name>
    <dbReference type="NCBI Taxonomy" id="2818044"/>
    <lineage>
        <taxon>Bacteria</taxon>
        <taxon>Bacillati</taxon>
        <taxon>Bacillota</taxon>
        <taxon>Clostridia</taxon>
        <taxon>Peptostreptococcales</taxon>
        <taxon>Anaerovoracaceae</taxon>
        <taxon>Sinanaerobacter</taxon>
    </lineage>
</organism>
<dbReference type="FunFam" id="1.20.58.220:FF:000004">
    <property type="entry name" value="Phosphate-specific transport system accessory protein PhoU"/>
    <property type="match status" value="1"/>
</dbReference>
<evidence type="ECO:0000313" key="9">
    <source>
        <dbReference type="EMBL" id="MBR0597140.1"/>
    </source>
</evidence>
<dbReference type="GO" id="GO:0030643">
    <property type="term" value="P:intracellular phosphate ion homeostasis"/>
    <property type="evidence" value="ECO:0007669"/>
    <property type="project" value="InterPro"/>
</dbReference>
<dbReference type="EMBL" id="JAGSND010000002">
    <property type="protein sequence ID" value="MBR0597140.1"/>
    <property type="molecule type" value="Genomic_DNA"/>
</dbReference>
<dbReference type="AlphaFoldDB" id="A0A8J7W1E3"/>
<comment type="subunit">
    <text evidence="3 7">Homodimer.</text>
</comment>
<gene>
    <name evidence="9" type="primary">phoU</name>
    <name evidence="9" type="ORF">KCX82_04585</name>
</gene>
<evidence type="ECO:0000256" key="3">
    <source>
        <dbReference type="ARBA" id="ARBA00011738"/>
    </source>
</evidence>
<evidence type="ECO:0000256" key="5">
    <source>
        <dbReference type="ARBA" id="ARBA00022490"/>
    </source>
</evidence>
<reference evidence="9" key="2">
    <citation type="submission" date="2021-04" db="EMBL/GenBank/DDBJ databases">
        <authorList>
            <person name="Liu J."/>
        </authorList>
    </citation>
    <scope>NUCLEOTIDE SEQUENCE</scope>
    <source>
        <strain evidence="9">BAD-6</strain>
    </source>
</reference>
<keyword evidence="4 7" id="KW-0813">Transport</keyword>
<comment type="subcellular location">
    <subcellularLocation>
        <location evidence="1 7">Cytoplasm</location>
    </subcellularLocation>
</comment>
<dbReference type="PANTHER" id="PTHR42930">
    <property type="entry name" value="PHOSPHATE-SPECIFIC TRANSPORT SYSTEM ACCESSORY PROTEIN PHOU"/>
    <property type="match status" value="1"/>
</dbReference>
<feature type="domain" description="PhoU" evidence="8">
    <location>
        <begin position="122"/>
        <end position="206"/>
    </location>
</feature>
<keyword evidence="10" id="KW-1185">Reference proteome</keyword>
<dbReference type="InterPro" id="IPR026022">
    <property type="entry name" value="PhoU_dom"/>
</dbReference>
<dbReference type="InterPro" id="IPR038078">
    <property type="entry name" value="PhoU-like_sf"/>
</dbReference>
<comment type="caution">
    <text evidence="9">The sequence shown here is derived from an EMBL/GenBank/DDBJ whole genome shotgun (WGS) entry which is preliminary data.</text>
</comment>
<dbReference type="InterPro" id="IPR028366">
    <property type="entry name" value="PhoU"/>
</dbReference>
<dbReference type="PANTHER" id="PTHR42930:SF3">
    <property type="entry name" value="PHOSPHATE-SPECIFIC TRANSPORT SYSTEM ACCESSORY PROTEIN PHOU"/>
    <property type="match status" value="1"/>
</dbReference>
<evidence type="ECO:0000256" key="6">
    <source>
        <dbReference type="ARBA" id="ARBA00022592"/>
    </source>
</evidence>
<feature type="domain" description="PhoU" evidence="8">
    <location>
        <begin position="20"/>
        <end position="106"/>
    </location>
</feature>